<dbReference type="PANTHER" id="PTHR47510:SF3">
    <property type="entry name" value="ENDO_EXONUCLEASE_PHOSPHATASE DOMAIN-CONTAINING PROTEIN"/>
    <property type="match status" value="1"/>
</dbReference>
<evidence type="ECO:0000313" key="3">
    <source>
        <dbReference type="Proteomes" id="UP000324091"/>
    </source>
</evidence>
<evidence type="ECO:0000259" key="1">
    <source>
        <dbReference type="PROSITE" id="PS50878"/>
    </source>
</evidence>
<reference evidence="2 3" key="1">
    <citation type="submission" date="2019-04" db="EMBL/GenBank/DDBJ databases">
        <title>Chromosome genome assembly for Takifugu flavidus.</title>
        <authorList>
            <person name="Xiao S."/>
        </authorList>
    </citation>
    <scope>NUCLEOTIDE SEQUENCE [LARGE SCALE GENOMIC DNA]</scope>
    <source>
        <strain evidence="2">HTHZ2018</strain>
        <tissue evidence="2">Muscle</tissue>
    </source>
</reference>
<gene>
    <name evidence="2" type="ORF">D4764_0188360</name>
</gene>
<comment type="caution">
    <text evidence="2">The sequence shown here is derived from an EMBL/GenBank/DDBJ whole genome shotgun (WGS) entry which is preliminary data.</text>
</comment>
<dbReference type="Pfam" id="PF00078">
    <property type="entry name" value="RVT_1"/>
    <property type="match status" value="1"/>
</dbReference>
<name>A0A5C6MES4_9TELE</name>
<dbReference type="InterPro" id="IPR015095">
    <property type="entry name" value="AlkB_hom8_N"/>
</dbReference>
<dbReference type="Proteomes" id="UP000324091">
    <property type="component" value="Unassembled WGS sequence"/>
</dbReference>
<dbReference type="PROSITE" id="PS50878">
    <property type="entry name" value="RT_POL"/>
    <property type="match status" value="1"/>
</dbReference>
<proteinExistence type="predicted"/>
<evidence type="ECO:0000313" key="2">
    <source>
        <dbReference type="EMBL" id="TWW53209.1"/>
    </source>
</evidence>
<dbReference type="Pfam" id="PF09004">
    <property type="entry name" value="ALKBH8_N"/>
    <property type="match status" value="1"/>
</dbReference>
<dbReference type="CDD" id="cd01650">
    <property type="entry name" value="RT_nLTR_like"/>
    <property type="match status" value="1"/>
</dbReference>
<organism evidence="2 3">
    <name type="scientific">Takifugu flavidus</name>
    <name type="common">sansaifugu</name>
    <dbReference type="NCBI Taxonomy" id="433684"/>
    <lineage>
        <taxon>Eukaryota</taxon>
        <taxon>Metazoa</taxon>
        <taxon>Chordata</taxon>
        <taxon>Craniata</taxon>
        <taxon>Vertebrata</taxon>
        <taxon>Euteleostomi</taxon>
        <taxon>Actinopterygii</taxon>
        <taxon>Neopterygii</taxon>
        <taxon>Teleostei</taxon>
        <taxon>Neoteleostei</taxon>
        <taxon>Acanthomorphata</taxon>
        <taxon>Eupercaria</taxon>
        <taxon>Tetraodontiformes</taxon>
        <taxon>Tetradontoidea</taxon>
        <taxon>Tetraodontidae</taxon>
        <taxon>Takifugu</taxon>
    </lineage>
</organism>
<dbReference type="SUPFAM" id="SSF56672">
    <property type="entry name" value="DNA/RNA polymerases"/>
    <property type="match status" value="1"/>
</dbReference>
<feature type="domain" description="Reverse transcriptase" evidence="1">
    <location>
        <begin position="90"/>
        <end position="396"/>
    </location>
</feature>
<dbReference type="InterPro" id="IPR000477">
    <property type="entry name" value="RT_dom"/>
</dbReference>
<dbReference type="AlphaFoldDB" id="A0A5C6MES4"/>
<dbReference type="EMBL" id="RHFK02000772">
    <property type="protein sequence ID" value="TWW53209.1"/>
    <property type="molecule type" value="Genomic_DNA"/>
</dbReference>
<accession>A0A5C6MES4</accession>
<sequence>MLRPAYRPRVRVIRPNQKKVWVWPEGACSALQDCFSTTDWDIVKQAATNNNHTDVEEYMAVTAYIKFIEDVTHKTITICANQKPWLTGDVHRFLRTRDSAYRAGDTVGLATARANLSHGIREAKQQCSKKISGHFNNTRDAESLVKRALSRINPRKAAGPDNIPGRVLKDCAEELKDVLTDIFNISLSQQLFPSFAYRTKRSTEDAISAALHPALTHRDSKDSYVQMLFLDFSSAFNTIIPQQLINKMGQLGIKTTLCKWVLDFLTDRPQSVWAGSSTFKTVMLSKGAPQGCVLSPLLFTLLTHNCVPSYNTNHIIMFADNTNVVGLITNNNEAAYRCEVSQMVQWCKYNNLFLNIEKTKEMVIDFRRRPPQYPPLTINGAAVERVSSTKFLGVHISENLTWTTNTTQLARKAQTRLYFLRKLRRAHVPPPIMGSFYRGTIESVITGCITVWY</sequence>
<dbReference type="GO" id="GO:0016706">
    <property type="term" value="F:2-oxoglutarate-dependent dioxygenase activity"/>
    <property type="evidence" value="ECO:0007669"/>
    <property type="project" value="InterPro"/>
</dbReference>
<dbReference type="PANTHER" id="PTHR47510">
    <property type="entry name" value="REVERSE TRANSCRIPTASE DOMAIN-CONTAINING PROTEIN"/>
    <property type="match status" value="1"/>
</dbReference>
<dbReference type="InterPro" id="IPR043502">
    <property type="entry name" value="DNA/RNA_pol_sf"/>
</dbReference>
<dbReference type="GO" id="GO:0008168">
    <property type="term" value="F:methyltransferase activity"/>
    <property type="evidence" value="ECO:0007669"/>
    <property type="project" value="InterPro"/>
</dbReference>
<protein>
    <recommendedName>
        <fullName evidence="1">Reverse transcriptase domain-containing protein</fullName>
    </recommendedName>
</protein>
<keyword evidence="3" id="KW-1185">Reference proteome</keyword>